<dbReference type="AlphaFoldDB" id="A0A3M7PZH4"/>
<dbReference type="Proteomes" id="UP000276133">
    <property type="component" value="Unassembled WGS sequence"/>
</dbReference>
<keyword evidence="1" id="KW-1133">Transmembrane helix</keyword>
<keyword evidence="1" id="KW-0472">Membrane</keyword>
<keyword evidence="1" id="KW-0812">Transmembrane</keyword>
<feature type="transmembrane region" description="Helical" evidence="1">
    <location>
        <begin position="45"/>
        <end position="65"/>
    </location>
</feature>
<evidence type="ECO:0000313" key="3">
    <source>
        <dbReference type="Proteomes" id="UP000276133"/>
    </source>
</evidence>
<feature type="non-terminal residue" evidence="2">
    <location>
        <position position="108"/>
    </location>
</feature>
<comment type="caution">
    <text evidence="2">The sequence shown here is derived from an EMBL/GenBank/DDBJ whole genome shotgun (WGS) entry which is preliminary data.</text>
</comment>
<dbReference type="EMBL" id="REGN01008181">
    <property type="protein sequence ID" value="RNA04259.1"/>
    <property type="molecule type" value="Genomic_DNA"/>
</dbReference>
<organism evidence="2 3">
    <name type="scientific">Brachionus plicatilis</name>
    <name type="common">Marine rotifer</name>
    <name type="synonym">Brachionus muelleri</name>
    <dbReference type="NCBI Taxonomy" id="10195"/>
    <lineage>
        <taxon>Eukaryota</taxon>
        <taxon>Metazoa</taxon>
        <taxon>Spiralia</taxon>
        <taxon>Gnathifera</taxon>
        <taxon>Rotifera</taxon>
        <taxon>Eurotatoria</taxon>
        <taxon>Monogononta</taxon>
        <taxon>Pseudotrocha</taxon>
        <taxon>Ploima</taxon>
        <taxon>Brachionidae</taxon>
        <taxon>Brachionus</taxon>
    </lineage>
</organism>
<proteinExistence type="predicted"/>
<evidence type="ECO:0000256" key="1">
    <source>
        <dbReference type="SAM" id="Phobius"/>
    </source>
</evidence>
<name>A0A3M7PZH4_BRAPC</name>
<evidence type="ECO:0000313" key="2">
    <source>
        <dbReference type="EMBL" id="RNA04259.1"/>
    </source>
</evidence>
<protein>
    <submittedName>
        <fullName evidence="2">Uncharacterized protein</fullName>
    </submittedName>
</protein>
<sequence length="108" mass="12473">MKGKSLKNNVVYLIISVTLIQVMLNDSQLKTFANQKKNKKLIINLLLFSLVIVIAIKNSTAQIGWRAFEEHQRFLPIASKMIRLNMKSGAKAQLWFSYWIINGIHWIS</sequence>
<gene>
    <name evidence="2" type="ORF">BpHYR1_025024</name>
</gene>
<accession>A0A3M7PZH4</accession>
<keyword evidence="3" id="KW-1185">Reference proteome</keyword>
<reference evidence="2 3" key="1">
    <citation type="journal article" date="2018" name="Sci. Rep.">
        <title>Genomic signatures of local adaptation to the degree of environmental predictability in rotifers.</title>
        <authorList>
            <person name="Franch-Gras L."/>
            <person name="Hahn C."/>
            <person name="Garcia-Roger E.M."/>
            <person name="Carmona M.J."/>
            <person name="Serra M."/>
            <person name="Gomez A."/>
        </authorList>
    </citation>
    <scope>NUCLEOTIDE SEQUENCE [LARGE SCALE GENOMIC DNA]</scope>
    <source>
        <strain evidence="2">HYR1</strain>
    </source>
</reference>